<dbReference type="Pfam" id="PF08547">
    <property type="entry name" value="CIA30"/>
    <property type="match status" value="1"/>
</dbReference>
<dbReference type="RefSeq" id="WP_354695235.1">
    <property type="nucleotide sequence ID" value="NZ_JAZHOG010000005.1"/>
</dbReference>
<comment type="caution">
    <text evidence="3">The sequence shown here is derived from an EMBL/GenBank/DDBJ whole genome shotgun (WGS) entry which is preliminary data.</text>
</comment>
<dbReference type="InterPro" id="IPR008979">
    <property type="entry name" value="Galactose-bd-like_sf"/>
</dbReference>
<dbReference type="SUPFAM" id="SSF49785">
    <property type="entry name" value="Galactose-binding domain-like"/>
    <property type="match status" value="1"/>
</dbReference>
<dbReference type="PANTHER" id="PTHR13194">
    <property type="entry name" value="COMPLEX I INTERMEDIATE-ASSOCIATED PROTEIN 30"/>
    <property type="match status" value="1"/>
</dbReference>
<dbReference type="EMBL" id="JAZHOG010000005">
    <property type="protein sequence ID" value="MEJ8567915.1"/>
    <property type="molecule type" value="Genomic_DNA"/>
</dbReference>
<dbReference type="PANTHER" id="PTHR13194:SF19">
    <property type="entry name" value="NAD(P)-BINDING ROSSMANN-FOLD SUPERFAMILY PROTEIN"/>
    <property type="match status" value="1"/>
</dbReference>
<reference evidence="3 4" key="1">
    <citation type="submission" date="2024-02" db="EMBL/GenBank/DDBJ databases">
        <title>A novel Wenzhouxiangellaceae bacterium, isolated from coastal sediments.</title>
        <authorList>
            <person name="Du Z.-J."/>
            <person name="Ye Y.-Q."/>
            <person name="Zhang X.-Y."/>
        </authorList>
    </citation>
    <scope>NUCLEOTIDE SEQUENCE [LARGE SCALE GENOMIC DNA]</scope>
    <source>
        <strain evidence="3 4">CH-27</strain>
    </source>
</reference>
<dbReference type="Gene3D" id="2.60.120.260">
    <property type="entry name" value="Galactose-binding domain-like"/>
    <property type="match status" value="1"/>
</dbReference>
<dbReference type="AlphaFoldDB" id="A0AAW9RGG8"/>
<feature type="domain" description="NADH:ubiquinone oxidoreductase intermediate-associated protein 30" evidence="2">
    <location>
        <begin position="21"/>
        <end position="166"/>
    </location>
</feature>
<name>A0AAW9RGG8_9GAMM</name>
<proteinExistence type="inferred from homology"/>
<dbReference type="InterPro" id="IPR013857">
    <property type="entry name" value="NADH-UbQ_OxRdtase-assoc_prot30"/>
</dbReference>
<evidence type="ECO:0000256" key="1">
    <source>
        <dbReference type="ARBA" id="ARBA00007884"/>
    </source>
</evidence>
<comment type="similarity">
    <text evidence="1">Belongs to the CIA30 family.</text>
</comment>
<sequence length="181" mass="19745">MTAHSANAADPKVLFTFDEATRGDWTSVDDTVMGGRSDGGAALHDGVLHFSGTLSLESNGGFSSIRHSVELDLSGYNGIRLRVKGDGRSYQLRLHTDARYSGQPVAFGATFQTNAGEWTEVDVPFDTLRATFRGRLMSDYFFDPAAIEQVGILLADKQAGPFELQVDRLVAYGSHRKEPRS</sequence>
<accession>A0AAW9RGG8</accession>
<dbReference type="Proteomes" id="UP001359886">
    <property type="component" value="Unassembled WGS sequence"/>
</dbReference>
<evidence type="ECO:0000259" key="2">
    <source>
        <dbReference type="Pfam" id="PF08547"/>
    </source>
</evidence>
<evidence type="ECO:0000313" key="4">
    <source>
        <dbReference type="Proteomes" id="UP001359886"/>
    </source>
</evidence>
<organism evidence="3 4">
    <name type="scientific">Elongatibacter sediminis</name>
    <dbReference type="NCBI Taxonomy" id="3119006"/>
    <lineage>
        <taxon>Bacteria</taxon>
        <taxon>Pseudomonadati</taxon>
        <taxon>Pseudomonadota</taxon>
        <taxon>Gammaproteobacteria</taxon>
        <taxon>Chromatiales</taxon>
        <taxon>Wenzhouxiangellaceae</taxon>
        <taxon>Elongatibacter</taxon>
    </lineage>
</organism>
<protein>
    <submittedName>
        <fullName evidence="3">CIA30 family protein</fullName>
    </submittedName>
</protein>
<keyword evidence="4" id="KW-1185">Reference proteome</keyword>
<evidence type="ECO:0000313" key="3">
    <source>
        <dbReference type="EMBL" id="MEJ8567915.1"/>
    </source>
</evidence>
<dbReference type="InterPro" id="IPR039131">
    <property type="entry name" value="NDUFAF1"/>
</dbReference>
<gene>
    <name evidence="3" type="ORF">V3330_09785</name>
</gene>